<gene>
    <name evidence="8" type="ORF">ASIM_LOCUS16794</name>
</gene>
<feature type="transmembrane region" description="Helical" evidence="7">
    <location>
        <begin position="188"/>
        <end position="212"/>
    </location>
</feature>
<proteinExistence type="inferred from homology"/>
<dbReference type="GO" id="GO:0015144">
    <property type="term" value="F:carbohydrate transmembrane transporter activity"/>
    <property type="evidence" value="ECO:0007669"/>
    <property type="project" value="InterPro"/>
</dbReference>
<feature type="region of interest" description="Disordered" evidence="6">
    <location>
        <begin position="491"/>
        <end position="528"/>
    </location>
</feature>
<keyword evidence="5 7" id="KW-0472">Membrane</keyword>
<dbReference type="WBParaSite" id="ASIM_0001738701-mRNA-1">
    <property type="protein sequence ID" value="ASIM_0001738701-mRNA-1"/>
    <property type="gene ID" value="ASIM_0001738701"/>
</dbReference>
<name>A0A0M3K8U6_ANISI</name>
<sequence length="690" mass="76659">MEINRDLALVMGIFLGSLTLLAGIFLGKHLELGITRKTHAGFFVQWVECSVVFLFGYVINVVRNFPPFQPIAIIGGFLFATGNVAAVPLINGLGMAPGMLIWGSTMVIGGWSAGRFGLFHTVPQRVVNEKMNVSGLILVLIRRVDSVMFMFVEHEDQKKDVLQYVKSDPNPFSTKNLRANHRWICKKLFYVFLAVFIGVLHGFMMTPVTYIIENVPGASPNVLDYMFAHYSSIFGFSTLYYFAYCLYKRNRPHAPPELVLPSAIYGFLWSFGMVLFFVSNKLLSQVVSFPITSRLPSSIGVLIDVFIFKTIRGARNISFLLQAVTAMSSSSVNLVGFASAIVSCVAFGFMFAPLKRFDTKDGFFVQWIQCAVVFFVGFWINFARDFPPFNPIATIGGVLFATGNVASVPLVNGLGIGLGMFIWGSVQVTVGWCVARFGLFGTRAQPVYNNAMNITGLVLTLISGVIFFLVKHEDSGRTAAAADNAAAITATESTEMESDGSDSATDKSDAELRNDDRQHQVSARQNNTNLAITESREKKFRLMGLAVFMGVLHGLMMTPVVYIMDTDPHASKNVLDFMFAHFSTIFAFSTLYFILYSIYKRNRPYAAPELVLPSVAYGILWSIGMVLFFVSNDKLSQVVSFPITTRVRRIDITIHISIITISRQPFQLKNISVAIYNWNSGRCVLISQHK</sequence>
<feature type="transmembrane region" description="Helical" evidence="7">
    <location>
        <begin position="227"/>
        <end position="246"/>
    </location>
</feature>
<feature type="transmembrane region" description="Helical" evidence="7">
    <location>
        <begin position="258"/>
        <end position="278"/>
    </location>
</feature>
<keyword evidence="3 7" id="KW-0812">Transmembrane</keyword>
<evidence type="ECO:0000256" key="4">
    <source>
        <dbReference type="ARBA" id="ARBA00022989"/>
    </source>
</evidence>
<feature type="compositionally biased region" description="Basic and acidic residues" evidence="6">
    <location>
        <begin position="504"/>
        <end position="519"/>
    </location>
</feature>
<evidence type="ECO:0000256" key="5">
    <source>
        <dbReference type="ARBA" id="ARBA00023136"/>
    </source>
</evidence>
<dbReference type="InterPro" id="IPR012435">
    <property type="entry name" value="TMEM144"/>
</dbReference>
<comment type="similarity">
    <text evidence="2">Belongs to the TMEM144 family.</text>
</comment>
<dbReference type="PANTHER" id="PTHR16119:SF18">
    <property type="entry name" value="TRANSMEMBRANE PROTEIN 144 HOMOLOG"/>
    <property type="match status" value="1"/>
</dbReference>
<dbReference type="PANTHER" id="PTHR16119">
    <property type="entry name" value="TRANSMEMBRANE PROTEIN 144"/>
    <property type="match status" value="1"/>
</dbReference>
<feature type="transmembrane region" description="Helical" evidence="7">
    <location>
        <begin position="418"/>
        <end position="439"/>
    </location>
</feature>
<protein>
    <submittedName>
        <fullName evidence="10">Transmembrane protein 144 (inferred by orthology to a human protein)</fullName>
    </submittedName>
</protein>
<feature type="transmembrane region" description="Helical" evidence="7">
    <location>
        <begin position="7"/>
        <end position="27"/>
    </location>
</feature>
<organism evidence="10">
    <name type="scientific">Anisakis simplex</name>
    <name type="common">Herring worm</name>
    <dbReference type="NCBI Taxonomy" id="6269"/>
    <lineage>
        <taxon>Eukaryota</taxon>
        <taxon>Metazoa</taxon>
        <taxon>Ecdysozoa</taxon>
        <taxon>Nematoda</taxon>
        <taxon>Chromadorea</taxon>
        <taxon>Rhabditida</taxon>
        <taxon>Spirurina</taxon>
        <taxon>Ascaridomorpha</taxon>
        <taxon>Ascaridoidea</taxon>
        <taxon>Anisakidae</taxon>
        <taxon>Anisakis</taxon>
        <taxon>Anisakis simplex complex</taxon>
    </lineage>
</organism>
<feature type="transmembrane region" description="Helical" evidence="7">
    <location>
        <begin position="99"/>
        <end position="118"/>
    </location>
</feature>
<dbReference type="EMBL" id="UYRR01033420">
    <property type="protein sequence ID" value="VDK58725.1"/>
    <property type="molecule type" value="Genomic_DNA"/>
</dbReference>
<evidence type="ECO:0000256" key="6">
    <source>
        <dbReference type="SAM" id="MobiDB-lite"/>
    </source>
</evidence>
<evidence type="ECO:0000256" key="2">
    <source>
        <dbReference type="ARBA" id="ARBA00005731"/>
    </source>
</evidence>
<dbReference type="Pfam" id="PF07857">
    <property type="entry name" value="TMEM144"/>
    <property type="match status" value="2"/>
</dbReference>
<accession>A0A0M3K8U6</accession>
<keyword evidence="4 7" id="KW-1133">Transmembrane helix</keyword>
<feature type="transmembrane region" description="Helical" evidence="7">
    <location>
        <begin position="71"/>
        <end position="93"/>
    </location>
</feature>
<reference evidence="8 9" key="2">
    <citation type="submission" date="2018-11" db="EMBL/GenBank/DDBJ databases">
        <authorList>
            <consortium name="Pathogen Informatics"/>
        </authorList>
    </citation>
    <scope>NUCLEOTIDE SEQUENCE [LARGE SCALE GENOMIC DNA]</scope>
</reference>
<comment type="subcellular location">
    <subcellularLocation>
        <location evidence="1">Membrane</location>
        <topology evidence="1">Multi-pass membrane protein</topology>
    </subcellularLocation>
</comment>
<feature type="transmembrane region" description="Helical" evidence="7">
    <location>
        <begin position="364"/>
        <end position="383"/>
    </location>
</feature>
<dbReference type="InterPro" id="IPR010651">
    <property type="entry name" value="Sugar_transport"/>
</dbReference>
<evidence type="ECO:0000256" key="3">
    <source>
        <dbReference type="ARBA" id="ARBA00022692"/>
    </source>
</evidence>
<feature type="transmembrane region" description="Helical" evidence="7">
    <location>
        <begin position="579"/>
        <end position="598"/>
    </location>
</feature>
<dbReference type="AlphaFoldDB" id="A0A0M3K8U6"/>
<evidence type="ECO:0000313" key="10">
    <source>
        <dbReference type="WBParaSite" id="ASIM_0001738701-mRNA-1"/>
    </source>
</evidence>
<dbReference type="Proteomes" id="UP000267096">
    <property type="component" value="Unassembled WGS sequence"/>
</dbReference>
<feature type="transmembrane region" description="Helical" evidence="7">
    <location>
        <begin position="334"/>
        <end position="352"/>
    </location>
</feature>
<feature type="transmembrane region" description="Helical" evidence="7">
    <location>
        <begin position="610"/>
        <end position="630"/>
    </location>
</feature>
<feature type="transmembrane region" description="Helical" evidence="7">
    <location>
        <begin position="39"/>
        <end position="59"/>
    </location>
</feature>
<evidence type="ECO:0000313" key="9">
    <source>
        <dbReference type="Proteomes" id="UP000267096"/>
    </source>
</evidence>
<evidence type="ECO:0000256" key="7">
    <source>
        <dbReference type="SAM" id="Phobius"/>
    </source>
</evidence>
<reference evidence="10" key="1">
    <citation type="submission" date="2017-02" db="UniProtKB">
        <authorList>
            <consortium name="WormBaseParasite"/>
        </authorList>
    </citation>
    <scope>IDENTIFICATION</scope>
</reference>
<keyword evidence="9" id="KW-1185">Reference proteome</keyword>
<evidence type="ECO:0000256" key="1">
    <source>
        <dbReference type="ARBA" id="ARBA00004141"/>
    </source>
</evidence>
<feature type="transmembrane region" description="Helical" evidence="7">
    <location>
        <begin position="542"/>
        <end position="564"/>
    </location>
</feature>
<feature type="transmembrane region" description="Helical" evidence="7">
    <location>
        <begin position="389"/>
        <end position="411"/>
    </location>
</feature>
<dbReference type="GO" id="GO:0016020">
    <property type="term" value="C:membrane"/>
    <property type="evidence" value="ECO:0007669"/>
    <property type="project" value="UniProtKB-SubCell"/>
</dbReference>
<dbReference type="OrthoDB" id="426527at2759"/>
<evidence type="ECO:0000313" key="8">
    <source>
        <dbReference type="EMBL" id="VDK58725.1"/>
    </source>
</evidence>
<feature type="transmembrane region" description="Helical" evidence="7">
    <location>
        <begin position="451"/>
        <end position="470"/>
    </location>
</feature>